<gene>
    <name evidence="1" type="ORF">K503DRAFT_680770</name>
</gene>
<proteinExistence type="predicted"/>
<organism evidence="1 2">
    <name type="scientific">Rhizopogon vinicolor AM-OR11-026</name>
    <dbReference type="NCBI Taxonomy" id="1314800"/>
    <lineage>
        <taxon>Eukaryota</taxon>
        <taxon>Fungi</taxon>
        <taxon>Dikarya</taxon>
        <taxon>Basidiomycota</taxon>
        <taxon>Agaricomycotina</taxon>
        <taxon>Agaricomycetes</taxon>
        <taxon>Agaricomycetidae</taxon>
        <taxon>Boletales</taxon>
        <taxon>Suillineae</taxon>
        <taxon>Rhizopogonaceae</taxon>
        <taxon>Rhizopogon</taxon>
    </lineage>
</organism>
<sequence>VLSGDFCQLPPVPDRGKDGIQIASTFAFEAESWNRCIKRPIVLTRVFRQKEQKFVDMLNAMRFGKLGADSIQAFGSLSRPVKYSDGIGPTQLYPTRAEVDRANQARLNSLPGDSIRYEATDTPGRDSNDNLVSLESMKRLLERLVAQQVIHLKVVLLLLFAPHYLTHCRLARKSC</sequence>
<dbReference type="Proteomes" id="UP000092154">
    <property type="component" value="Unassembled WGS sequence"/>
</dbReference>
<keyword evidence="2" id="KW-1185">Reference proteome</keyword>
<evidence type="ECO:0000313" key="2">
    <source>
        <dbReference type="Proteomes" id="UP000092154"/>
    </source>
</evidence>
<dbReference type="InParanoid" id="A0A1B7NFG8"/>
<evidence type="ECO:0000313" key="1">
    <source>
        <dbReference type="EMBL" id="OAX43616.1"/>
    </source>
</evidence>
<name>A0A1B7NFG8_9AGAM</name>
<dbReference type="OrthoDB" id="432234at2759"/>
<dbReference type="EMBL" id="KV448135">
    <property type="protein sequence ID" value="OAX43616.1"/>
    <property type="molecule type" value="Genomic_DNA"/>
</dbReference>
<feature type="non-terminal residue" evidence="1">
    <location>
        <position position="1"/>
    </location>
</feature>
<reference evidence="1 2" key="1">
    <citation type="submission" date="2016-06" db="EMBL/GenBank/DDBJ databases">
        <title>Comparative genomics of the ectomycorrhizal sister species Rhizopogon vinicolor and Rhizopogon vesiculosus (Basidiomycota: Boletales) reveals a divergence of the mating type B locus.</title>
        <authorList>
            <consortium name="DOE Joint Genome Institute"/>
            <person name="Mujic A.B."/>
            <person name="Kuo A."/>
            <person name="Tritt A."/>
            <person name="Lipzen A."/>
            <person name="Chen C."/>
            <person name="Johnson J."/>
            <person name="Sharma A."/>
            <person name="Barry K."/>
            <person name="Grigoriev I.V."/>
            <person name="Spatafora J.W."/>
        </authorList>
    </citation>
    <scope>NUCLEOTIDE SEQUENCE [LARGE SCALE GENOMIC DNA]</scope>
    <source>
        <strain evidence="1 2">AM-OR11-026</strain>
    </source>
</reference>
<protein>
    <recommendedName>
        <fullName evidence="3">DNA helicase</fullName>
    </recommendedName>
</protein>
<accession>A0A1B7NFG8</accession>
<evidence type="ECO:0008006" key="3">
    <source>
        <dbReference type="Google" id="ProtNLM"/>
    </source>
</evidence>
<dbReference type="InterPro" id="IPR051055">
    <property type="entry name" value="PIF1_helicase"/>
</dbReference>
<dbReference type="STRING" id="1314800.A0A1B7NFG8"/>
<dbReference type="InterPro" id="IPR027417">
    <property type="entry name" value="P-loop_NTPase"/>
</dbReference>
<dbReference type="SUPFAM" id="SSF52540">
    <property type="entry name" value="P-loop containing nucleoside triphosphate hydrolases"/>
    <property type="match status" value="1"/>
</dbReference>
<dbReference type="PANTHER" id="PTHR47642:SF5">
    <property type="entry name" value="ATP-DEPENDENT DNA HELICASE"/>
    <property type="match status" value="1"/>
</dbReference>
<dbReference type="AlphaFoldDB" id="A0A1B7NFG8"/>
<dbReference type="PANTHER" id="PTHR47642">
    <property type="entry name" value="ATP-DEPENDENT DNA HELICASE"/>
    <property type="match status" value="1"/>
</dbReference>